<evidence type="ECO:0000313" key="1">
    <source>
        <dbReference type="Proteomes" id="UP000887565"/>
    </source>
</evidence>
<name>A0A915HRZ1_ROMCU</name>
<evidence type="ECO:0000313" key="2">
    <source>
        <dbReference type="WBParaSite" id="nRc.2.0.1.t04509-RA"/>
    </source>
</evidence>
<reference evidence="2" key="1">
    <citation type="submission" date="2022-11" db="UniProtKB">
        <authorList>
            <consortium name="WormBaseParasite"/>
        </authorList>
    </citation>
    <scope>IDENTIFICATION</scope>
</reference>
<proteinExistence type="predicted"/>
<organism evidence="1 2">
    <name type="scientific">Romanomermis culicivorax</name>
    <name type="common">Nematode worm</name>
    <dbReference type="NCBI Taxonomy" id="13658"/>
    <lineage>
        <taxon>Eukaryota</taxon>
        <taxon>Metazoa</taxon>
        <taxon>Ecdysozoa</taxon>
        <taxon>Nematoda</taxon>
        <taxon>Enoplea</taxon>
        <taxon>Dorylaimia</taxon>
        <taxon>Mermithida</taxon>
        <taxon>Mermithoidea</taxon>
        <taxon>Mermithidae</taxon>
        <taxon>Romanomermis</taxon>
    </lineage>
</organism>
<sequence>MGHRFRKELIVSRLRKRWHVGSVDAQNLGVKIRDSKVADIVLLQYDEDHFYYFFGKIVSLIIGRIVHENLKIVGCQIVRVQARRIADRRRSMADFSYLIDRQNVHFQEIWHTAKHLGCQARLPVDDFESPPMLTDTAIMVLVQPAHVMSCRFGSVSIEEQC</sequence>
<protein>
    <submittedName>
        <fullName evidence="2">Uncharacterized protein</fullName>
    </submittedName>
</protein>
<keyword evidence="1" id="KW-1185">Reference proteome</keyword>
<dbReference type="AlphaFoldDB" id="A0A915HRZ1"/>
<accession>A0A915HRZ1</accession>
<dbReference type="WBParaSite" id="nRc.2.0.1.t04509-RA">
    <property type="protein sequence ID" value="nRc.2.0.1.t04509-RA"/>
    <property type="gene ID" value="nRc.2.0.1.g04509"/>
</dbReference>
<dbReference type="Proteomes" id="UP000887565">
    <property type="component" value="Unplaced"/>
</dbReference>